<comment type="caution">
    <text evidence="1">The sequence shown here is derived from an EMBL/GenBank/DDBJ whole genome shotgun (WGS) entry which is preliminary data.</text>
</comment>
<name>A0A5B7CYY3_PORTR</name>
<protein>
    <submittedName>
        <fullName evidence="1">Uncharacterized protein</fullName>
    </submittedName>
</protein>
<evidence type="ECO:0000313" key="1">
    <source>
        <dbReference type="EMBL" id="MPC14952.1"/>
    </source>
</evidence>
<accession>A0A5B7CYY3</accession>
<reference evidence="1 2" key="1">
    <citation type="submission" date="2019-05" db="EMBL/GenBank/DDBJ databases">
        <title>Another draft genome of Portunus trituberculatus and its Hox gene families provides insights of decapod evolution.</title>
        <authorList>
            <person name="Jeong J.-H."/>
            <person name="Song I."/>
            <person name="Kim S."/>
            <person name="Choi T."/>
            <person name="Kim D."/>
            <person name="Ryu S."/>
            <person name="Kim W."/>
        </authorList>
    </citation>
    <scope>NUCLEOTIDE SEQUENCE [LARGE SCALE GENOMIC DNA]</scope>
    <source>
        <tissue evidence="1">Muscle</tissue>
    </source>
</reference>
<dbReference type="AlphaFoldDB" id="A0A5B7CYY3"/>
<organism evidence="1 2">
    <name type="scientific">Portunus trituberculatus</name>
    <name type="common">Swimming crab</name>
    <name type="synonym">Neptunus trituberculatus</name>
    <dbReference type="NCBI Taxonomy" id="210409"/>
    <lineage>
        <taxon>Eukaryota</taxon>
        <taxon>Metazoa</taxon>
        <taxon>Ecdysozoa</taxon>
        <taxon>Arthropoda</taxon>
        <taxon>Crustacea</taxon>
        <taxon>Multicrustacea</taxon>
        <taxon>Malacostraca</taxon>
        <taxon>Eumalacostraca</taxon>
        <taxon>Eucarida</taxon>
        <taxon>Decapoda</taxon>
        <taxon>Pleocyemata</taxon>
        <taxon>Brachyura</taxon>
        <taxon>Eubrachyura</taxon>
        <taxon>Portunoidea</taxon>
        <taxon>Portunidae</taxon>
        <taxon>Portuninae</taxon>
        <taxon>Portunus</taxon>
    </lineage>
</organism>
<proteinExistence type="predicted"/>
<dbReference type="Proteomes" id="UP000324222">
    <property type="component" value="Unassembled WGS sequence"/>
</dbReference>
<sequence length="96" mass="10782">MGFGGLCPLYSVAGPSDGRWGPQMSCGITHVNTLKQHLLTSRHKTIFSKLSRLTLITGQLLTSYRKLSEAVKDVFMIIVEVLQDCYNIYIKKKCEC</sequence>
<evidence type="ECO:0000313" key="2">
    <source>
        <dbReference type="Proteomes" id="UP000324222"/>
    </source>
</evidence>
<keyword evidence="2" id="KW-1185">Reference proteome</keyword>
<gene>
    <name evidence="1" type="ORF">E2C01_007732</name>
</gene>
<dbReference type="EMBL" id="VSRR010000391">
    <property type="protein sequence ID" value="MPC14952.1"/>
    <property type="molecule type" value="Genomic_DNA"/>
</dbReference>